<dbReference type="InterPro" id="IPR002165">
    <property type="entry name" value="Plexin_repeat"/>
</dbReference>
<evidence type="ECO:0000256" key="9">
    <source>
        <dbReference type="ARBA" id="ARBA00023157"/>
    </source>
</evidence>
<keyword evidence="3" id="KW-0217">Developmental protein</keyword>
<dbReference type="EMBL" id="JAVRJZ010000021">
    <property type="protein sequence ID" value="KAK2704735.1"/>
    <property type="molecule type" value="Genomic_DNA"/>
</dbReference>
<dbReference type="SUPFAM" id="SSF101912">
    <property type="entry name" value="Sema domain"/>
    <property type="match status" value="1"/>
</dbReference>
<evidence type="ECO:0000256" key="7">
    <source>
        <dbReference type="ARBA" id="ARBA00022989"/>
    </source>
</evidence>
<feature type="region of interest" description="Disordered" evidence="14">
    <location>
        <begin position="543"/>
        <end position="585"/>
    </location>
</feature>
<dbReference type="InterPro" id="IPR027231">
    <property type="entry name" value="Semaphorin"/>
</dbReference>
<sequence>MLGLLLWFIGIAWGWQENVRPKMYVQYGLDDMLRFQGNASFVDHFRLLETDRNWLLVGARNKLYNLTATTLQENQGLDWFTAHEHVQMCLLKGRNEDECHNYLRLLAIKSPGKIVLCGTHAFKPMCRDYSFKDGQYVLDKQYSGQGLSPYDPSHNTTAVMVDGDLYVGTVADFSGADPLIYREPLRTEQYDAMHMSAPNFVSSFGHGEHVYFLFRETAIEYMNCGKSIYSRIARVCKQDRGGPHRFKFRWTTFLKGRLNCSIPGDFPFYFNEIQSMSGPFEGKYGGKRHEIIYATFTTPSNSIIGSAVCAFRMEDIEAVFDGAFKEQAGLNANWLSVPSQKVPEPRPGQCVNDSQTLPDITLNFIKSHPLMDDSVPAYLGEPLLIKTGIHYRFTKIAVDPQFRTPDGKVFDVMFIGTYNGKVIKAVNAESTDTATKSVRPVIIEEIQVFSQKVAITHMTIHRRRNPDGTISMESGRLIVMADDEIVSLKLQRCYTDKIRTCSECVALQDPYCAWDKRKSKCVSYNSAQPIAYLQSVQTGVHPSCPDSKVQSRLPSKDNANHPPFVPSSSVAEPSIVSHDVKKSSNRNAKEFMRNDDMVKVISHNHGRESYDDGPRISGDESIPLYTVETLVIAVAAGSLVALFVGFGAGYCCGKKCKKDEEDNLPYPDTEYEYFEQRQNCARARLAQEQKLLQSDEATYAEPILVPALNKPLNTNSRGSPKPQIRKLTNNVIGSTNVFDSSPNNAFPFAEGPRDPYASFRSRDTFSSSARFTPQQQPLINGVNGHTPLDDRDTFGTLRNNKNIGDGFGTARSGKKVYL</sequence>
<protein>
    <recommendedName>
        <fullName evidence="11">Semaphorin-1A</fullName>
    </recommendedName>
    <alternativeName>
        <fullName evidence="12">Semaphorin-I</fullName>
    </alternativeName>
</protein>
<comment type="similarity">
    <text evidence="2">Belongs to the semaphorin family.</text>
</comment>
<evidence type="ECO:0000256" key="10">
    <source>
        <dbReference type="ARBA" id="ARBA00023180"/>
    </source>
</evidence>
<keyword evidence="8 15" id="KW-0472">Membrane</keyword>
<dbReference type="GO" id="GO:0045499">
    <property type="term" value="F:chemorepellent activity"/>
    <property type="evidence" value="ECO:0007669"/>
    <property type="project" value="TreeGrafter"/>
</dbReference>
<evidence type="ECO:0000256" key="6">
    <source>
        <dbReference type="ARBA" id="ARBA00022902"/>
    </source>
</evidence>
<dbReference type="PANTHER" id="PTHR11036:SF127">
    <property type="entry name" value="SEMAPHORIN-1A"/>
    <property type="match status" value="1"/>
</dbReference>
<dbReference type="GO" id="GO:0030335">
    <property type="term" value="P:positive regulation of cell migration"/>
    <property type="evidence" value="ECO:0007669"/>
    <property type="project" value="TreeGrafter"/>
</dbReference>
<gene>
    <name evidence="17" type="ORF">QYM36_016948</name>
</gene>
<dbReference type="Pfam" id="PF01437">
    <property type="entry name" value="PSI"/>
    <property type="match status" value="1"/>
</dbReference>
<evidence type="ECO:0000256" key="12">
    <source>
        <dbReference type="ARBA" id="ARBA00083066"/>
    </source>
</evidence>
<keyword evidence="18" id="KW-1185">Reference proteome</keyword>
<dbReference type="SMART" id="SM00630">
    <property type="entry name" value="Sema"/>
    <property type="match status" value="1"/>
</dbReference>
<dbReference type="Pfam" id="PF01403">
    <property type="entry name" value="Sema"/>
    <property type="match status" value="1"/>
</dbReference>
<dbReference type="InterPro" id="IPR015943">
    <property type="entry name" value="WD40/YVTN_repeat-like_dom_sf"/>
</dbReference>
<comment type="caution">
    <text evidence="17">The sequence shown here is derived from an EMBL/GenBank/DDBJ whole genome shotgun (WGS) entry which is preliminary data.</text>
</comment>
<dbReference type="Gene3D" id="2.130.10.10">
    <property type="entry name" value="YVTN repeat-like/Quinoprotein amine dehydrogenase"/>
    <property type="match status" value="1"/>
</dbReference>
<feature type="region of interest" description="Disordered" evidence="14">
    <location>
        <begin position="747"/>
        <end position="771"/>
    </location>
</feature>
<keyword evidence="9" id="KW-1015">Disulfide bond</keyword>
<comment type="caution">
    <text evidence="13">Lacks conserved residue(s) required for the propagation of feature annotation.</text>
</comment>
<keyword evidence="10" id="KW-0325">Glycoprotein</keyword>
<dbReference type="InterPro" id="IPR042068">
    <property type="entry name" value="SEM1A_sema_dom"/>
</dbReference>
<name>A0AA88H991_ARTSF</name>
<keyword evidence="6" id="KW-0524">Neurogenesis</keyword>
<dbReference type="SUPFAM" id="SSF103575">
    <property type="entry name" value="Plexin repeat"/>
    <property type="match status" value="1"/>
</dbReference>
<dbReference type="SMART" id="SM00423">
    <property type="entry name" value="PSI"/>
    <property type="match status" value="1"/>
</dbReference>
<evidence type="ECO:0000313" key="18">
    <source>
        <dbReference type="Proteomes" id="UP001187531"/>
    </source>
</evidence>
<keyword evidence="4 15" id="KW-0812">Transmembrane</keyword>
<dbReference type="GO" id="GO:0005886">
    <property type="term" value="C:plasma membrane"/>
    <property type="evidence" value="ECO:0007669"/>
    <property type="project" value="TreeGrafter"/>
</dbReference>
<dbReference type="CDD" id="cd11237">
    <property type="entry name" value="Sema_1A"/>
    <property type="match status" value="1"/>
</dbReference>
<feature type="domain" description="Sema" evidence="16">
    <location>
        <begin position="24"/>
        <end position="490"/>
    </location>
</feature>
<dbReference type="Proteomes" id="UP001187531">
    <property type="component" value="Unassembled WGS sequence"/>
</dbReference>
<evidence type="ECO:0000259" key="16">
    <source>
        <dbReference type="PROSITE" id="PS51004"/>
    </source>
</evidence>
<evidence type="ECO:0000313" key="17">
    <source>
        <dbReference type="EMBL" id="KAK2704735.1"/>
    </source>
</evidence>
<comment type="subcellular location">
    <subcellularLocation>
        <location evidence="1">Membrane</location>
    </subcellularLocation>
</comment>
<dbReference type="InterPro" id="IPR001627">
    <property type="entry name" value="Semap_dom"/>
</dbReference>
<evidence type="ECO:0000256" key="14">
    <source>
        <dbReference type="SAM" id="MobiDB-lite"/>
    </source>
</evidence>
<dbReference type="InterPro" id="IPR016201">
    <property type="entry name" value="PSI"/>
</dbReference>
<keyword evidence="7 15" id="KW-1133">Transmembrane helix</keyword>
<dbReference type="FunFam" id="2.130.10.10:FF:000346">
    <property type="entry name" value="Sema-1a, isoform D"/>
    <property type="match status" value="1"/>
</dbReference>
<dbReference type="PANTHER" id="PTHR11036">
    <property type="entry name" value="SEMAPHORIN"/>
    <property type="match status" value="1"/>
</dbReference>
<dbReference type="GO" id="GO:0007411">
    <property type="term" value="P:axon guidance"/>
    <property type="evidence" value="ECO:0007669"/>
    <property type="project" value="TreeGrafter"/>
</dbReference>
<dbReference type="FunFam" id="3.30.1680.10:FF:000016">
    <property type="entry name" value="Putative Semaphorin-6B"/>
    <property type="match status" value="1"/>
</dbReference>
<evidence type="ECO:0000256" key="1">
    <source>
        <dbReference type="ARBA" id="ARBA00004370"/>
    </source>
</evidence>
<dbReference type="PROSITE" id="PS51004">
    <property type="entry name" value="SEMA"/>
    <property type="match status" value="1"/>
</dbReference>
<evidence type="ECO:0000256" key="3">
    <source>
        <dbReference type="ARBA" id="ARBA00022473"/>
    </source>
</evidence>
<evidence type="ECO:0000256" key="15">
    <source>
        <dbReference type="SAM" id="Phobius"/>
    </source>
</evidence>
<dbReference type="GO" id="GO:0030215">
    <property type="term" value="F:semaphorin receptor binding"/>
    <property type="evidence" value="ECO:0007669"/>
    <property type="project" value="InterPro"/>
</dbReference>
<evidence type="ECO:0000256" key="4">
    <source>
        <dbReference type="ARBA" id="ARBA00022692"/>
    </source>
</evidence>
<accession>A0AA88H991</accession>
<dbReference type="GO" id="GO:0071526">
    <property type="term" value="P:semaphorin-plexin signaling pathway"/>
    <property type="evidence" value="ECO:0007669"/>
    <property type="project" value="TreeGrafter"/>
</dbReference>
<evidence type="ECO:0000256" key="13">
    <source>
        <dbReference type="PROSITE-ProRule" id="PRU00352"/>
    </source>
</evidence>
<organism evidence="17 18">
    <name type="scientific">Artemia franciscana</name>
    <name type="common">Brine shrimp</name>
    <name type="synonym">Artemia sanfranciscana</name>
    <dbReference type="NCBI Taxonomy" id="6661"/>
    <lineage>
        <taxon>Eukaryota</taxon>
        <taxon>Metazoa</taxon>
        <taxon>Ecdysozoa</taxon>
        <taxon>Arthropoda</taxon>
        <taxon>Crustacea</taxon>
        <taxon>Branchiopoda</taxon>
        <taxon>Anostraca</taxon>
        <taxon>Artemiidae</taxon>
        <taxon>Artemia</taxon>
    </lineage>
</organism>
<dbReference type="AlphaFoldDB" id="A0AA88H991"/>
<dbReference type="Gene3D" id="3.30.1680.10">
    <property type="entry name" value="ligand-binding face of the semaphorins, domain 2"/>
    <property type="match status" value="1"/>
</dbReference>
<evidence type="ECO:0000256" key="11">
    <source>
        <dbReference type="ARBA" id="ARBA00074143"/>
    </source>
</evidence>
<proteinExistence type="inferred from homology"/>
<dbReference type="InterPro" id="IPR036352">
    <property type="entry name" value="Semap_dom_sf"/>
</dbReference>
<reference evidence="17" key="1">
    <citation type="submission" date="2023-07" db="EMBL/GenBank/DDBJ databases">
        <title>Chromosome-level genome assembly of Artemia franciscana.</title>
        <authorList>
            <person name="Jo E."/>
        </authorList>
    </citation>
    <scope>NUCLEOTIDE SEQUENCE</scope>
    <source>
        <tissue evidence="17">Whole body</tissue>
    </source>
</reference>
<evidence type="ECO:0000256" key="2">
    <source>
        <dbReference type="ARBA" id="ARBA00009492"/>
    </source>
</evidence>
<evidence type="ECO:0000256" key="5">
    <source>
        <dbReference type="ARBA" id="ARBA00022782"/>
    </source>
</evidence>
<evidence type="ECO:0000256" key="8">
    <source>
        <dbReference type="ARBA" id="ARBA00023136"/>
    </source>
</evidence>
<feature type="transmembrane region" description="Helical" evidence="15">
    <location>
        <begin position="630"/>
        <end position="652"/>
    </location>
</feature>
<keyword evidence="5" id="KW-0221">Differentiation</keyword>